<dbReference type="PANTHER" id="PTHR10302:SF27">
    <property type="entry name" value="SINGLE-STRANDED DNA-BINDING PROTEIN"/>
    <property type="match status" value="1"/>
</dbReference>
<comment type="caution">
    <text evidence="2">Lacks conserved residue(s) required for the propagation of feature annotation.</text>
</comment>
<keyword evidence="5" id="KW-1185">Reference proteome</keyword>
<evidence type="ECO:0000313" key="4">
    <source>
        <dbReference type="EMBL" id="NWN45671.1"/>
    </source>
</evidence>
<dbReference type="InterPro" id="IPR012340">
    <property type="entry name" value="NA-bd_OB-fold"/>
</dbReference>
<reference evidence="4 5" key="1">
    <citation type="submission" date="2020-06" db="EMBL/GenBank/DDBJ databases">
        <title>Draft genome sequence of Candidatus Phytoplasma pruni (X-disease group, subgroup 16SrIII-B) strain ChTDIII from Argentina.</title>
        <authorList>
            <person name="Fernandez F.D."/>
            <person name="Zuebert C."/>
            <person name="Huettel B."/>
            <person name="Kube M."/>
            <person name="Conci L.R."/>
        </authorList>
    </citation>
    <scope>NUCLEOTIDE SEQUENCE [LARGE SCALE GENOMIC DNA]</scope>
    <source>
        <strain evidence="4 5">ChTDIII</strain>
    </source>
</reference>
<accession>A0A851HCA2</accession>
<keyword evidence="1 2" id="KW-0238">DNA-binding</keyword>
<comment type="caution">
    <text evidence="4">The sequence shown here is derived from an EMBL/GenBank/DDBJ whole genome shotgun (WGS) entry which is preliminary data.</text>
</comment>
<dbReference type="GO" id="GO:0009295">
    <property type="term" value="C:nucleoid"/>
    <property type="evidence" value="ECO:0007669"/>
    <property type="project" value="TreeGrafter"/>
</dbReference>
<dbReference type="PANTHER" id="PTHR10302">
    <property type="entry name" value="SINGLE-STRANDED DNA-BINDING PROTEIN"/>
    <property type="match status" value="1"/>
</dbReference>
<dbReference type="Gene3D" id="2.40.50.140">
    <property type="entry name" value="Nucleic acid-binding proteins"/>
    <property type="match status" value="1"/>
</dbReference>
<name>A0A851HCA2_9MOLU</name>
<dbReference type="AlphaFoldDB" id="A0A851HCA2"/>
<evidence type="ECO:0000256" key="2">
    <source>
        <dbReference type="HAMAP-Rule" id="MF_00984"/>
    </source>
</evidence>
<dbReference type="InterPro" id="IPR000424">
    <property type="entry name" value="Primosome_PriB/ssb"/>
</dbReference>
<dbReference type="HAMAP" id="MF_00984">
    <property type="entry name" value="SSB"/>
    <property type="match status" value="1"/>
</dbReference>
<dbReference type="Pfam" id="PF00436">
    <property type="entry name" value="SSB"/>
    <property type="match status" value="1"/>
</dbReference>
<dbReference type="GO" id="GO:0006260">
    <property type="term" value="P:DNA replication"/>
    <property type="evidence" value="ECO:0007669"/>
    <property type="project" value="InterPro"/>
</dbReference>
<evidence type="ECO:0000313" key="5">
    <source>
        <dbReference type="Proteomes" id="UP000568109"/>
    </source>
</evidence>
<dbReference type="PROSITE" id="PS50935">
    <property type="entry name" value="SSB"/>
    <property type="match status" value="1"/>
</dbReference>
<dbReference type="EMBL" id="JABUOH010000030">
    <property type="protein sequence ID" value="NWN45671.1"/>
    <property type="molecule type" value="Genomic_DNA"/>
</dbReference>
<dbReference type="NCBIfam" id="TIGR00621">
    <property type="entry name" value="ssb"/>
    <property type="match status" value="1"/>
</dbReference>
<dbReference type="GO" id="GO:0003697">
    <property type="term" value="F:single-stranded DNA binding"/>
    <property type="evidence" value="ECO:0007669"/>
    <property type="project" value="UniProtKB-UniRule"/>
</dbReference>
<comment type="subunit">
    <text evidence="2">Homotetramer.</text>
</comment>
<gene>
    <name evidence="4" type="primary">ssb</name>
    <name evidence="4" type="ORF">HR065_01050</name>
</gene>
<sequence>MINRAVLVGRITKDPELRFVNGDIPLVRFNLAVNRTFTNSEGVRETDFIRCVVWNKQAENLAKYITKGALIGVEGKIRTSVFDNGTDKKQFTTEIQCDSIQFLESRKNKDNDGDYSQNSAVEDFNINEDDGFPF</sequence>
<evidence type="ECO:0000256" key="1">
    <source>
        <dbReference type="ARBA" id="ARBA00023125"/>
    </source>
</evidence>
<dbReference type="CDD" id="cd04496">
    <property type="entry name" value="SSB_OBF"/>
    <property type="match status" value="1"/>
</dbReference>
<dbReference type="RefSeq" id="WP_178734072.1">
    <property type="nucleotide sequence ID" value="NZ_JABUOH010000030.1"/>
</dbReference>
<evidence type="ECO:0000256" key="3">
    <source>
        <dbReference type="PIRNR" id="PIRNR002070"/>
    </source>
</evidence>
<protein>
    <recommendedName>
        <fullName evidence="2 3">Single-stranded DNA-binding protein</fullName>
        <shortName evidence="2">SSB</shortName>
    </recommendedName>
</protein>
<dbReference type="InterPro" id="IPR011344">
    <property type="entry name" value="ssDNA-bd"/>
</dbReference>
<organism evidence="4 5">
    <name type="scientific">Candidatus Phytoplasma pruni</name>
    <dbReference type="NCBI Taxonomy" id="479893"/>
    <lineage>
        <taxon>Bacteria</taxon>
        <taxon>Bacillati</taxon>
        <taxon>Mycoplasmatota</taxon>
        <taxon>Mollicutes</taxon>
        <taxon>Acholeplasmatales</taxon>
        <taxon>Acholeplasmataceae</taxon>
        <taxon>Candidatus Phytoplasma</taxon>
        <taxon>16SrIII (X-disease group)</taxon>
    </lineage>
</organism>
<dbReference type="Proteomes" id="UP000568109">
    <property type="component" value="Unassembled WGS sequence"/>
</dbReference>
<proteinExistence type="inferred from homology"/>
<dbReference type="SUPFAM" id="SSF50249">
    <property type="entry name" value="Nucleic acid-binding proteins"/>
    <property type="match status" value="1"/>
</dbReference>
<dbReference type="PIRSF" id="PIRSF002070">
    <property type="entry name" value="SSB"/>
    <property type="match status" value="1"/>
</dbReference>